<accession>A0A835YW89</accession>
<dbReference type="Gene3D" id="1.25.40.20">
    <property type="entry name" value="Ankyrin repeat-containing domain"/>
    <property type="match status" value="1"/>
</dbReference>
<dbReference type="OrthoDB" id="75611at2759"/>
<reference evidence="1" key="1">
    <citation type="submission" date="2021-02" db="EMBL/GenBank/DDBJ databases">
        <title>First Annotated Genome of the Yellow-green Alga Tribonema minus.</title>
        <authorList>
            <person name="Mahan K.M."/>
        </authorList>
    </citation>
    <scope>NUCLEOTIDE SEQUENCE</scope>
    <source>
        <strain evidence="1">UTEX B ZZ1240</strain>
    </source>
</reference>
<dbReference type="Pfam" id="PF13637">
    <property type="entry name" value="Ank_4"/>
    <property type="match status" value="1"/>
</dbReference>
<dbReference type="PANTHER" id="PTHR46586">
    <property type="entry name" value="ANKYRIN REPEAT-CONTAINING PROTEIN"/>
    <property type="match status" value="1"/>
</dbReference>
<sequence length="317" mass="34665">MEQQQQLGGDVWARVFDFLGPMGRYLQLSSVNSEWRALYAAALTEQQQQQQGQLQHHHLQQQQQQQHALTAIRLMVASEPLLQWAFANGCPKSKRILCYIVDTGASLGTAECARAAGCRWGDVMLYAAKRGREDILEWARSGGCPVNPNIANAAATQGAIHGHVAVLKWARGNGATLTHIILDFAAMHGHLACLRWLRAEGTEWDVTTCAFAAHGGHLEILQWARANGAPWDALTCAKAAEGGHLELLQWARLNGAPWDADTCLAASRGGYLHVLKWAREQGCPWVPGRCLAATASAEIREYIVATSDYVPPAHQVP</sequence>
<proteinExistence type="predicted"/>
<gene>
    <name evidence="1" type="ORF">JKP88DRAFT_320541</name>
</gene>
<name>A0A835YW89_9STRA</name>
<dbReference type="SUPFAM" id="SSF140860">
    <property type="entry name" value="Pseudo ankyrin repeat-like"/>
    <property type="match status" value="1"/>
</dbReference>
<dbReference type="EMBL" id="JAFCMP010000290">
    <property type="protein sequence ID" value="KAG5181843.1"/>
    <property type="molecule type" value="Genomic_DNA"/>
</dbReference>
<dbReference type="PANTHER" id="PTHR46586:SF3">
    <property type="entry name" value="ANKYRIN REPEAT-CONTAINING PROTEIN"/>
    <property type="match status" value="1"/>
</dbReference>
<dbReference type="AlphaFoldDB" id="A0A835YW89"/>
<protein>
    <submittedName>
        <fullName evidence="1">Uncharacterized protein</fullName>
    </submittedName>
</protein>
<organism evidence="1 2">
    <name type="scientific">Tribonema minus</name>
    <dbReference type="NCBI Taxonomy" id="303371"/>
    <lineage>
        <taxon>Eukaryota</taxon>
        <taxon>Sar</taxon>
        <taxon>Stramenopiles</taxon>
        <taxon>Ochrophyta</taxon>
        <taxon>PX clade</taxon>
        <taxon>Xanthophyceae</taxon>
        <taxon>Tribonematales</taxon>
        <taxon>Tribonemataceae</taxon>
        <taxon>Tribonema</taxon>
    </lineage>
</organism>
<dbReference type="InterPro" id="IPR036770">
    <property type="entry name" value="Ankyrin_rpt-contain_sf"/>
</dbReference>
<dbReference type="Proteomes" id="UP000664859">
    <property type="component" value="Unassembled WGS sequence"/>
</dbReference>
<dbReference type="InterPro" id="IPR002110">
    <property type="entry name" value="Ankyrin_rpt"/>
</dbReference>
<keyword evidence="2" id="KW-1185">Reference proteome</keyword>
<evidence type="ECO:0000313" key="2">
    <source>
        <dbReference type="Proteomes" id="UP000664859"/>
    </source>
</evidence>
<comment type="caution">
    <text evidence="1">The sequence shown here is derived from an EMBL/GenBank/DDBJ whole genome shotgun (WGS) entry which is preliminary data.</text>
</comment>
<evidence type="ECO:0000313" key="1">
    <source>
        <dbReference type="EMBL" id="KAG5181843.1"/>
    </source>
</evidence>
<dbReference type="InterPro" id="IPR052050">
    <property type="entry name" value="SecEffector_AnkRepeat"/>
</dbReference>